<reference evidence="7 8" key="1">
    <citation type="journal article" date="2015" name="Microbiome">
        <title>Genomic resolution of linkages in carbon, nitrogen, and sulfur cycling among widespread estuary sediment bacteria.</title>
        <authorList>
            <person name="Baker B.J."/>
            <person name="Lazar C.S."/>
            <person name="Teske A.P."/>
            <person name="Dick G.J."/>
        </authorList>
    </citation>
    <scope>NUCLEOTIDE SEQUENCE [LARGE SCALE GENOMIC DNA]</scope>
    <source>
        <strain evidence="7">SM23_42</strain>
    </source>
</reference>
<evidence type="ECO:0000256" key="4">
    <source>
        <dbReference type="ARBA" id="ARBA00022857"/>
    </source>
</evidence>
<dbReference type="Proteomes" id="UP000051373">
    <property type="component" value="Unassembled WGS sequence"/>
</dbReference>
<name>A0A0S8FPF4_UNCW3</name>
<evidence type="ECO:0000256" key="1">
    <source>
        <dbReference type="ARBA" id="ARBA00022630"/>
    </source>
</evidence>
<protein>
    <recommendedName>
        <fullName evidence="6">Amine oxidase domain-containing protein</fullName>
    </recommendedName>
</protein>
<dbReference type="SUPFAM" id="SSF51905">
    <property type="entry name" value="FAD/NAD(P)-binding domain"/>
    <property type="match status" value="1"/>
</dbReference>
<dbReference type="AlphaFoldDB" id="A0A0S8FPF4"/>
<evidence type="ECO:0000259" key="6">
    <source>
        <dbReference type="Pfam" id="PF01593"/>
    </source>
</evidence>
<sequence length="491" mass="56094">MSKIVIIGAGMGGLTAGNLLAKKGHKVVIFESHSVPGGYTAGFRRKGFYFESGTLSFESSPVVFSAMKEMGVYDKIPFVRQYSRFLTNNLDCSLYKIDDWRKALYTAFPSEKDNLDKYWAEVDKMLKLYVALGKPRNFIQKIIFFPNMVRFMRMYRKYEKMTVTEFTQRYFDKDSELFFLLKEMGYPDMSASVVAAALIAFIDDYWTVKTGMQSWADVLADNFRNLGGELSLKSRVEKIVTKEGAAVGVVCNGKEYSADYVLSASDYKKTFLTLLDHKSLLPEGFLEKVEKAAVSEGFFTVYLGLSLPGEKLQEFMKLPHVMYYDLKSGYDLYNTDDKDFFEKCALWLYSTSMFHEGNAPDGKSSLMIQSPVPHHWMNNWGNGDREVYKKLKEKARKTLIQRASAVIPNLEQYIEFEDAATPLTYERYTNNTDGATSAWSWNPKKWFYKDGYNIRVTTPVTNLLICSCWAHQMGGIPTAIQAPQKCAELIK</sequence>
<dbReference type="PRINTS" id="PR00419">
    <property type="entry name" value="ADXRDTASE"/>
</dbReference>
<feature type="domain" description="Amine oxidase" evidence="6">
    <location>
        <begin position="11"/>
        <end position="490"/>
    </location>
</feature>
<organism evidence="7 8">
    <name type="scientific">candidate division WOR_3 bacterium SM23_42</name>
    <dbReference type="NCBI Taxonomy" id="1703779"/>
    <lineage>
        <taxon>Bacteria</taxon>
        <taxon>Bacteria division WOR-3</taxon>
    </lineage>
</organism>
<dbReference type="InterPro" id="IPR002937">
    <property type="entry name" value="Amino_oxidase"/>
</dbReference>
<proteinExistence type="predicted"/>
<keyword evidence="2" id="KW-0732">Signal</keyword>
<dbReference type="EMBL" id="LJUJ01000031">
    <property type="protein sequence ID" value="KPK62601.1"/>
    <property type="molecule type" value="Genomic_DNA"/>
</dbReference>
<dbReference type="Gene3D" id="3.50.50.60">
    <property type="entry name" value="FAD/NAD(P)-binding domain"/>
    <property type="match status" value="2"/>
</dbReference>
<dbReference type="PANTHER" id="PTHR46091">
    <property type="entry name" value="BLR7054 PROTEIN"/>
    <property type="match status" value="1"/>
</dbReference>
<evidence type="ECO:0000313" key="7">
    <source>
        <dbReference type="EMBL" id="KPK62601.1"/>
    </source>
</evidence>
<evidence type="ECO:0000313" key="8">
    <source>
        <dbReference type="Proteomes" id="UP000051373"/>
    </source>
</evidence>
<evidence type="ECO:0000256" key="5">
    <source>
        <dbReference type="ARBA" id="ARBA00023027"/>
    </source>
</evidence>
<dbReference type="PATRIC" id="fig|1703779.3.peg.1834"/>
<dbReference type="InterPro" id="IPR036188">
    <property type="entry name" value="FAD/NAD-bd_sf"/>
</dbReference>
<keyword evidence="5" id="KW-0520">NAD</keyword>
<dbReference type="InterPro" id="IPR052206">
    <property type="entry name" value="Retinol_saturase"/>
</dbReference>
<keyword evidence="4" id="KW-0521">NADP</keyword>
<evidence type="ECO:0000256" key="3">
    <source>
        <dbReference type="ARBA" id="ARBA00022827"/>
    </source>
</evidence>
<accession>A0A0S8FPF4</accession>
<evidence type="ECO:0000256" key="2">
    <source>
        <dbReference type="ARBA" id="ARBA00022729"/>
    </source>
</evidence>
<dbReference type="Pfam" id="PF01593">
    <property type="entry name" value="Amino_oxidase"/>
    <property type="match status" value="1"/>
</dbReference>
<gene>
    <name evidence="7" type="ORF">AMJ83_10305</name>
</gene>
<dbReference type="GO" id="GO:0016491">
    <property type="term" value="F:oxidoreductase activity"/>
    <property type="evidence" value="ECO:0007669"/>
    <property type="project" value="InterPro"/>
</dbReference>
<dbReference type="PANTHER" id="PTHR46091:SF3">
    <property type="entry name" value="AMINE OXIDASE DOMAIN-CONTAINING PROTEIN"/>
    <property type="match status" value="1"/>
</dbReference>
<keyword evidence="1" id="KW-0285">Flavoprotein</keyword>
<comment type="caution">
    <text evidence="7">The sequence shown here is derived from an EMBL/GenBank/DDBJ whole genome shotgun (WGS) entry which is preliminary data.</text>
</comment>
<dbReference type="STRING" id="1703779.AMJ83_10305"/>
<keyword evidence="3" id="KW-0274">FAD</keyword>